<proteinExistence type="predicted"/>
<dbReference type="Proteomes" id="UP000561326">
    <property type="component" value="Unassembled WGS sequence"/>
</dbReference>
<sequence length="58" mass="6623">MGENKFRRYEHQKPMGHRHVEDTPYMGKAKIPAKPSPSGEVHNASKMENAGDMRLSKE</sequence>
<accession>A0A848CKE5</accession>
<feature type="compositionally biased region" description="Basic and acidic residues" evidence="1">
    <location>
        <begin position="1"/>
        <end position="22"/>
    </location>
</feature>
<name>A0A848CKE5_ANEAE</name>
<organism evidence="2 3">
    <name type="scientific">Aneurinibacillus aneurinilyticus</name>
    <name type="common">Bacillus aneurinolyticus</name>
    <dbReference type="NCBI Taxonomy" id="1391"/>
    <lineage>
        <taxon>Bacteria</taxon>
        <taxon>Bacillati</taxon>
        <taxon>Bacillota</taxon>
        <taxon>Bacilli</taxon>
        <taxon>Bacillales</taxon>
        <taxon>Paenibacillaceae</taxon>
        <taxon>Aneurinibacillus group</taxon>
        <taxon>Aneurinibacillus</taxon>
    </lineage>
</organism>
<evidence type="ECO:0000256" key="1">
    <source>
        <dbReference type="SAM" id="MobiDB-lite"/>
    </source>
</evidence>
<reference evidence="2 3" key="1">
    <citation type="submission" date="2020-04" db="EMBL/GenBank/DDBJ databases">
        <authorList>
            <person name="Hitch T.C.A."/>
            <person name="Wylensek D."/>
            <person name="Clavel T."/>
        </authorList>
    </citation>
    <scope>NUCLEOTIDE SEQUENCE [LARGE SCALE GENOMIC DNA]</scope>
    <source>
        <strain evidence="2 3">WB01_D5_05</strain>
    </source>
</reference>
<dbReference type="EMBL" id="JABAGO010000006">
    <property type="protein sequence ID" value="NME97764.1"/>
    <property type="molecule type" value="Genomic_DNA"/>
</dbReference>
<comment type="caution">
    <text evidence="2">The sequence shown here is derived from an EMBL/GenBank/DDBJ whole genome shotgun (WGS) entry which is preliminary data.</text>
</comment>
<evidence type="ECO:0000313" key="3">
    <source>
        <dbReference type="Proteomes" id="UP000561326"/>
    </source>
</evidence>
<feature type="compositionally biased region" description="Basic and acidic residues" evidence="1">
    <location>
        <begin position="43"/>
        <end position="58"/>
    </location>
</feature>
<dbReference type="GeneID" id="92842224"/>
<evidence type="ECO:0000313" key="2">
    <source>
        <dbReference type="EMBL" id="NME97764.1"/>
    </source>
</evidence>
<gene>
    <name evidence="2" type="ORF">HF838_05750</name>
</gene>
<dbReference type="AlphaFoldDB" id="A0A848CKE5"/>
<dbReference type="RefSeq" id="WP_021624344.1">
    <property type="nucleotide sequence ID" value="NZ_CABKST010000254.1"/>
</dbReference>
<feature type="region of interest" description="Disordered" evidence="1">
    <location>
        <begin position="1"/>
        <end position="58"/>
    </location>
</feature>
<protein>
    <submittedName>
        <fullName evidence="2">Uncharacterized protein</fullName>
    </submittedName>
</protein>